<organism evidence="2 3">
    <name type="scientific">Linum trigynum</name>
    <dbReference type="NCBI Taxonomy" id="586398"/>
    <lineage>
        <taxon>Eukaryota</taxon>
        <taxon>Viridiplantae</taxon>
        <taxon>Streptophyta</taxon>
        <taxon>Embryophyta</taxon>
        <taxon>Tracheophyta</taxon>
        <taxon>Spermatophyta</taxon>
        <taxon>Magnoliopsida</taxon>
        <taxon>eudicotyledons</taxon>
        <taxon>Gunneridae</taxon>
        <taxon>Pentapetalae</taxon>
        <taxon>rosids</taxon>
        <taxon>fabids</taxon>
        <taxon>Malpighiales</taxon>
        <taxon>Linaceae</taxon>
        <taxon>Linum</taxon>
    </lineage>
</organism>
<keyword evidence="3" id="KW-1185">Reference proteome</keyword>
<evidence type="ECO:0000259" key="1">
    <source>
        <dbReference type="PROSITE" id="PS50879"/>
    </source>
</evidence>
<dbReference type="PANTHER" id="PTHR48475:SF2">
    <property type="entry name" value="RIBONUCLEASE H"/>
    <property type="match status" value="1"/>
</dbReference>
<dbReference type="AlphaFoldDB" id="A0AAV2EDI0"/>
<gene>
    <name evidence="2" type="ORF">LTRI10_LOCUS24867</name>
</gene>
<dbReference type="InterPro" id="IPR036397">
    <property type="entry name" value="RNaseH_sf"/>
</dbReference>
<protein>
    <recommendedName>
        <fullName evidence="1">RNase H type-1 domain-containing protein</fullName>
    </recommendedName>
</protein>
<dbReference type="Pfam" id="PF13456">
    <property type="entry name" value="RVT_3"/>
    <property type="match status" value="1"/>
</dbReference>
<evidence type="ECO:0000313" key="2">
    <source>
        <dbReference type="EMBL" id="CAL1383605.1"/>
    </source>
</evidence>
<sequence length="178" mass="19546">MEVSGRMVKWAVELSEYDIQYASRPAIKAQILADFIAKGVTLETTPERVWEVYVDGAASKHGAGAGVVVRTPTGVTHEIAIRFRTLKTNNAAEYEAILAGMTAGNDLGARMIRVLSDSSLAVNQLNGTFDAKEDTLAHYMERVKQRANTFKEVTYVQIPREENIHADALSKLATATDF</sequence>
<name>A0AAV2EDI0_9ROSI</name>
<dbReference type="GO" id="GO:0003676">
    <property type="term" value="F:nucleic acid binding"/>
    <property type="evidence" value="ECO:0007669"/>
    <property type="project" value="InterPro"/>
</dbReference>
<dbReference type="InterPro" id="IPR012337">
    <property type="entry name" value="RNaseH-like_sf"/>
</dbReference>
<dbReference type="InterPro" id="IPR002156">
    <property type="entry name" value="RNaseH_domain"/>
</dbReference>
<proteinExistence type="predicted"/>
<evidence type="ECO:0000313" key="3">
    <source>
        <dbReference type="Proteomes" id="UP001497516"/>
    </source>
</evidence>
<reference evidence="2 3" key="1">
    <citation type="submission" date="2024-04" db="EMBL/GenBank/DDBJ databases">
        <authorList>
            <person name="Fracassetti M."/>
        </authorList>
    </citation>
    <scope>NUCLEOTIDE SEQUENCE [LARGE SCALE GENOMIC DNA]</scope>
</reference>
<dbReference type="SUPFAM" id="SSF53098">
    <property type="entry name" value="Ribonuclease H-like"/>
    <property type="match status" value="1"/>
</dbReference>
<feature type="domain" description="RNase H type-1" evidence="1">
    <location>
        <begin position="46"/>
        <end position="175"/>
    </location>
</feature>
<accession>A0AAV2EDI0</accession>
<dbReference type="EMBL" id="OZ034817">
    <property type="protein sequence ID" value="CAL1383605.1"/>
    <property type="molecule type" value="Genomic_DNA"/>
</dbReference>
<dbReference type="CDD" id="cd09279">
    <property type="entry name" value="RNase_HI_like"/>
    <property type="match status" value="1"/>
</dbReference>
<dbReference type="Gene3D" id="3.30.420.10">
    <property type="entry name" value="Ribonuclease H-like superfamily/Ribonuclease H"/>
    <property type="match status" value="1"/>
</dbReference>
<dbReference type="PANTHER" id="PTHR48475">
    <property type="entry name" value="RIBONUCLEASE H"/>
    <property type="match status" value="1"/>
</dbReference>
<dbReference type="PROSITE" id="PS50879">
    <property type="entry name" value="RNASE_H_1"/>
    <property type="match status" value="1"/>
</dbReference>
<dbReference type="Proteomes" id="UP001497516">
    <property type="component" value="Chromosome 4"/>
</dbReference>
<dbReference type="GO" id="GO:0004523">
    <property type="term" value="F:RNA-DNA hybrid ribonuclease activity"/>
    <property type="evidence" value="ECO:0007669"/>
    <property type="project" value="InterPro"/>
</dbReference>